<dbReference type="OrthoDB" id="303614at2759"/>
<organism evidence="2 3">
    <name type="scientific">Ichthyophthirius multifiliis</name>
    <name type="common">White spot disease agent</name>
    <name type="synonym">Ich</name>
    <dbReference type="NCBI Taxonomy" id="5932"/>
    <lineage>
        <taxon>Eukaryota</taxon>
        <taxon>Sar</taxon>
        <taxon>Alveolata</taxon>
        <taxon>Ciliophora</taxon>
        <taxon>Intramacronucleata</taxon>
        <taxon>Oligohymenophorea</taxon>
        <taxon>Hymenostomatida</taxon>
        <taxon>Ophryoglenina</taxon>
        <taxon>Ichthyophthirius</taxon>
    </lineage>
</organism>
<evidence type="ECO:0000259" key="1">
    <source>
        <dbReference type="PROSITE" id="PS50969"/>
    </source>
</evidence>
<dbReference type="eggNOG" id="ENOG502SQH3">
    <property type="taxonomic scope" value="Eukaryota"/>
</dbReference>
<dbReference type="PROSITE" id="PS50969">
    <property type="entry name" value="FCP1"/>
    <property type="match status" value="1"/>
</dbReference>
<dbReference type="InParanoid" id="G0R2H0"/>
<dbReference type="Gene3D" id="3.40.50.1000">
    <property type="entry name" value="HAD superfamily/HAD-like"/>
    <property type="match status" value="1"/>
</dbReference>
<dbReference type="RefSeq" id="XP_004027683.1">
    <property type="nucleotide sequence ID" value="XM_004027634.1"/>
</dbReference>
<dbReference type="AlphaFoldDB" id="G0R2H0"/>
<dbReference type="InterPro" id="IPR004274">
    <property type="entry name" value="FCP1_dom"/>
</dbReference>
<sequence length="252" mass="29799">MKLNVESFTSDMDLSADKKIRSFYSYKLVLIAFDINKTILYAHKKTKLLNLNLEKNLENVKSNEHIEGYDIYYRNGRPELLDFLFVENAQLFDIGVWSSLDKDYTGHFAKSYFGRYYRNLQFVIACKRETYEGVLRQTSVEPLQIHRDFKQLQEKFQDQYTNNNIIMISNYPNLTDSYTPNDIILSKYDPIQIGNIFGNDLEITTLIKYLRGLKVFVTVKNVEDVRPVIQAKSFKQTYNRILNNQRNYNEIN</sequence>
<gene>
    <name evidence="2" type="ORF">IMG5_177980</name>
</gene>
<dbReference type="STRING" id="857967.G0R2H0"/>
<dbReference type="OMA" id="FEHNNIM"/>
<name>G0R2H0_ICHMU</name>
<accession>G0R2H0</accession>
<keyword evidence="3" id="KW-1185">Reference proteome</keyword>
<proteinExistence type="predicted"/>
<feature type="domain" description="FCP1 homology" evidence="1">
    <location>
        <begin position="24"/>
        <end position="213"/>
    </location>
</feature>
<evidence type="ECO:0000313" key="2">
    <source>
        <dbReference type="EMBL" id="EGR28338.1"/>
    </source>
</evidence>
<dbReference type="EMBL" id="GL984260">
    <property type="protein sequence ID" value="EGR28338.1"/>
    <property type="molecule type" value="Genomic_DNA"/>
</dbReference>
<reference evidence="2 3" key="1">
    <citation type="submission" date="2011-07" db="EMBL/GenBank/DDBJ databases">
        <authorList>
            <person name="Coyne R."/>
            <person name="Brami D."/>
            <person name="Johnson J."/>
            <person name="Hostetler J."/>
            <person name="Hannick L."/>
            <person name="Clark T."/>
            <person name="Cassidy-Hanley D."/>
            <person name="Inman J."/>
        </authorList>
    </citation>
    <scope>NUCLEOTIDE SEQUENCE [LARGE SCALE GENOMIC DNA]</scope>
    <source>
        <strain evidence="2 3">G5</strain>
    </source>
</reference>
<protein>
    <recommendedName>
        <fullName evidence="1">FCP1 homology domain-containing protein</fullName>
    </recommendedName>
</protein>
<dbReference type="SUPFAM" id="SSF56784">
    <property type="entry name" value="HAD-like"/>
    <property type="match status" value="1"/>
</dbReference>
<dbReference type="InterPro" id="IPR036412">
    <property type="entry name" value="HAD-like_sf"/>
</dbReference>
<dbReference type="GeneID" id="14904412"/>
<dbReference type="Proteomes" id="UP000008983">
    <property type="component" value="Unassembled WGS sequence"/>
</dbReference>
<evidence type="ECO:0000313" key="3">
    <source>
        <dbReference type="Proteomes" id="UP000008983"/>
    </source>
</evidence>
<dbReference type="InterPro" id="IPR023214">
    <property type="entry name" value="HAD_sf"/>
</dbReference>